<name>A0ABN7TE37_9BACL</name>
<evidence type="ECO:0000313" key="3">
    <source>
        <dbReference type="Proteomes" id="UP000730618"/>
    </source>
</evidence>
<reference evidence="2 3" key="1">
    <citation type="submission" date="2021-06" db="EMBL/GenBank/DDBJ databases">
        <authorList>
            <person name="Criscuolo A."/>
        </authorList>
    </citation>
    <scope>NUCLEOTIDE SEQUENCE [LARGE SCALE GENOMIC DNA]</scope>
    <source>
        <strain evidence="3">CIP 111802</strain>
    </source>
</reference>
<dbReference type="Proteomes" id="UP000730618">
    <property type="component" value="Unassembled WGS sequence"/>
</dbReference>
<comment type="caution">
    <text evidence="2">The sequence shown here is derived from an EMBL/GenBank/DDBJ whole genome shotgun (WGS) entry which is preliminary data.</text>
</comment>
<evidence type="ECO:0000313" key="2">
    <source>
        <dbReference type="EMBL" id="CAG7625103.1"/>
    </source>
</evidence>
<dbReference type="RefSeq" id="WP_218097458.1">
    <property type="nucleotide sequence ID" value="NZ_CAJVCE010000002.1"/>
</dbReference>
<accession>A0ABN7TE37</accession>
<organism evidence="2 3">
    <name type="scientific">Paenibacillus allorhizosphaerae</name>
    <dbReference type="NCBI Taxonomy" id="2849866"/>
    <lineage>
        <taxon>Bacteria</taxon>
        <taxon>Bacillati</taxon>
        <taxon>Bacillota</taxon>
        <taxon>Bacilli</taxon>
        <taxon>Bacillales</taxon>
        <taxon>Paenibacillaceae</taxon>
        <taxon>Paenibacillus</taxon>
    </lineage>
</organism>
<evidence type="ECO:0008006" key="4">
    <source>
        <dbReference type="Google" id="ProtNLM"/>
    </source>
</evidence>
<dbReference type="EMBL" id="CAJVCE010000002">
    <property type="protein sequence ID" value="CAG7625103.1"/>
    <property type="molecule type" value="Genomic_DNA"/>
</dbReference>
<proteinExistence type="predicted"/>
<feature type="compositionally biased region" description="Basic and acidic residues" evidence="1">
    <location>
        <begin position="1"/>
        <end position="16"/>
    </location>
</feature>
<feature type="region of interest" description="Disordered" evidence="1">
    <location>
        <begin position="1"/>
        <end position="22"/>
    </location>
</feature>
<evidence type="ECO:0000256" key="1">
    <source>
        <dbReference type="SAM" id="MobiDB-lite"/>
    </source>
</evidence>
<keyword evidence="3" id="KW-1185">Reference proteome</keyword>
<gene>
    <name evidence="2" type="ORF">PAECIP111802_01132</name>
</gene>
<protein>
    <recommendedName>
        <fullName evidence="4">DUF4025 domain-containing protein</fullName>
    </recommendedName>
</protein>
<sequence length="49" mass="5388">MAKYNDEHAETSKQEENALTNDNCAVADLGQIDAPADAFADQDEYIDEP</sequence>